<protein>
    <submittedName>
        <fullName evidence="1">Uncharacterized protein</fullName>
    </submittedName>
</protein>
<keyword evidence="2" id="KW-1185">Reference proteome</keyword>
<organism evidence="1 2">
    <name type="scientific">Trichinella nativa</name>
    <dbReference type="NCBI Taxonomy" id="6335"/>
    <lineage>
        <taxon>Eukaryota</taxon>
        <taxon>Metazoa</taxon>
        <taxon>Ecdysozoa</taxon>
        <taxon>Nematoda</taxon>
        <taxon>Enoplea</taxon>
        <taxon>Dorylaimia</taxon>
        <taxon>Trichinellida</taxon>
        <taxon>Trichinellidae</taxon>
        <taxon>Trichinella</taxon>
    </lineage>
</organism>
<dbReference type="AlphaFoldDB" id="A0A0V1LFV6"/>
<dbReference type="EMBL" id="JYDW01000058">
    <property type="protein sequence ID" value="KRZ58395.1"/>
    <property type="molecule type" value="Genomic_DNA"/>
</dbReference>
<accession>A0A0V1LFV6</accession>
<evidence type="ECO:0000313" key="2">
    <source>
        <dbReference type="Proteomes" id="UP000054721"/>
    </source>
</evidence>
<dbReference type="Proteomes" id="UP000054721">
    <property type="component" value="Unassembled WGS sequence"/>
</dbReference>
<comment type="caution">
    <text evidence="1">The sequence shown here is derived from an EMBL/GenBank/DDBJ whole genome shotgun (WGS) entry which is preliminary data.</text>
</comment>
<reference evidence="1 2" key="1">
    <citation type="submission" date="2015-05" db="EMBL/GenBank/DDBJ databases">
        <title>Evolution of Trichinella species and genotypes.</title>
        <authorList>
            <person name="Korhonen P.K."/>
            <person name="Edoardo P."/>
            <person name="Giuseppe L.R."/>
            <person name="Gasser R.B."/>
        </authorList>
    </citation>
    <scope>NUCLEOTIDE SEQUENCE [LARGE SCALE GENOMIC DNA]</scope>
    <source>
        <strain evidence="1">ISS10</strain>
    </source>
</reference>
<gene>
    <name evidence="1" type="ORF">T02_12605</name>
</gene>
<proteinExistence type="predicted"/>
<name>A0A0V1LFV6_9BILA</name>
<evidence type="ECO:0000313" key="1">
    <source>
        <dbReference type="EMBL" id="KRZ58395.1"/>
    </source>
</evidence>
<sequence>MKLAGTLQVSEFVHRYGNFHKNNSPSRITVNKNVESTAIGIVYCYAFLFEMKYGRKMVARIPGMSVKNVRVLEQQPMNFFAKKQSEFVGGGVWGFSSSFGELENNTMRSG</sequence>